<proteinExistence type="inferred from homology"/>
<dbReference type="PIRSF" id="PIRSF002465">
    <property type="entry name" value="Phsphlp_syn_PlsX"/>
    <property type="match status" value="1"/>
</dbReference>
<comment type="subunit">
    <text evidence="9 10">Homodimer. Probably interacts with PlsY.</text>
</comment>
<evidence type="ECO:0000256" key="3">
    <source>
        <dbReference type="ARBA" id="ARBA00022516"/>
    </source>
</evidence>
<protein>
    <recommendedName>
        <fullName evidence="8 10">Phosphate acyltransferase</fullName>
        <ecNumber evidence="8 10">2.3.1.274</ecNumber>
    </recommendedName>
    <alternativeName>
        <fullName evidence="10">Acyl-ACP phosphotransacylase</fullName>
    </alternativeName>
    <alternativeName>
        <fullName evidence="10">Acyl-[acyl-carrier-protein]--phosphate acyltransferase</fullName>
    </alternativeName>
    <alternativeName>
        <fullName evidence="10">Phosphate-acyl-ACP acyltransferase</fullName>
    </alternativeName>
</protein>
<dbReference type="SUPFAM" id="SSF53659">
    <property type="entry name" value="Isocitrate/Isopropylmalate dehydrogenase-like"/>
    <property type="match status" value="1"/>
</dbReference>
<keyword evidence="3 10" id="KW-0444">Lipid biosynthesis</keyword>
<dbReference type="AlphaFoldDB" id="A0A6L5GSD5"/>
<evidence type="ECO:0000256" key="10">
    <source>
        <dbReference type="HAMAP-Rule" id="MF_00019"/>
    </source>
</evidence>
<dbReference type="GO" id="GO:0008654">
    <property type="term" value="P:phospholipid biosynthetic process"/>
    <property type="evidence" value="ECO:0007669"/>
    <property type="project" value="UniProtKB-KW"/>
</dbReference>
<evidence type="ECO:0000256" key="2">
    <source>
        <dbReference type="ARBA" id="ARBA00022490"/>
    </source>
</evidence>
<evidence type="ECO:0000256" key="9">
    <source>
        <dbReference type="ARBA" id="ARBA00046608"/>
    </source>
</evidence>
<evidence type="ECO:0000256" key="7">
    <source>
        <dbReference type="ARBA" id="ARBA00023264"/>
    </source>
</evidence>
<dbReference type="Gene3D" id="3.40.718.10">
    <property type="entry name" value="Isopropylmalate Dehydrogenase"/>
    <property type="match status" value="1"/>
</dbReference>
<comment type="caution">
    <text evidence="11">The sequence shown here is derived from an EMBL/GenBank/DDBJ whole genome shotgun (WGS) entry which is preliminary data.</text>
</comment>
<evidence type="ECO:0000313" key="11">
    <source>
        <dbReference type="EMBL" id="MQM72776.1"/>
    </source>
</evidence>
<dbReference type="GO" id="GO:0005737">
    <property type="term" value="C:cytoplasm"/>
    <property type="evidence" value="ECO:0007669"/>
    <property type="project" value="UniProtKB-SubCell"/>
</dbReference>
<keyword evidence="12" id="KW-1185">Reference proteome</keyword>
<name>A0A6L5GSD5_9FIRM</name>
<dbReference type="EC" id="2.3.1.274" evidence="8 10"/>
<keyword evidence="6 10" id="KW-0594">Phospholipid biosynthesis</keyword>
<accession>A0A6L5GSD5</accession>
<dbReference type="GO" id="GO:0006633">
    <property type="term" value="P:fatty acid biosynthetic process"/>
    <property type="evidence" value="ECO:0007669"/>
    <property type="project" value="UniProtKB-UniRule"/>
</dbReference>
<organism evidence="11 12">
    <name type="scientific">Candidatus Pseudoramibacter fermentans</name>
    <dbReference type="NCBI Taxonomy" id="2594427"/>
    <lineage>
        <taxon>Bacteria</taxon>
        <taxon>Bacillati</taxon>
        <taxon>Bacillota</taxon>
        <taxon>Clostridia</taxon>
        <taxon>Eubacteriales</taxon>
        <taxon>Eubacteriaceae</taxon>
        <taxon>Pseudoramibacter</taxon>
    </lineage>
</organism>
<comment type="pathway">
    <text evidence="10">Lipid metabolism; phospholipid metabolism.</text>
</comment>
<dbReference type="Pfam" id="PF02504">
    <property type="entry name" value="FA_synthesis"/>
    <property type="match status" value="1"/>
</dbReference>
<dbReference type="PANTHER" id="PTHR30100">
    <property type="entry name" value="FATTY ACID/PHOSPHOLIPID SYNTHESIS PROTEIN PLSX"/>
    <property type="match status" value="1"/>
</dbReference>
<dbReference type="InterPro" id="IPR003664">
    <property type="entry name" value="FA_synthesis"/>
</dbReference>
<dbReference type="GO" id="GO:0043811">
    <property type="term" value="F:phosphate:acyl-[acyl carrier protein] acyltransferase activity"/>
    <property type="evidence" value="ECO:0007669"/>
    <property type="project" value="UniProtKB-UniRule"/>
</dbReference>
<gene>
    <name evidence="10 11" type="primary">plsX</name>
    <name evidence="11" type="ORF">FRC53_05015</name>
</gene>
<evidence type="ECO:0000256" key="5">
    <source>
        <dbReference type="ARBA" id="ARBA00023098"/>
    </source>
</evidence>
<dbReference type="EMBL" id="VOGB01000004">
    <property type="protein sequence ID" value="MQM72776.1"/>
    <property type="molecule type" value="Genomic_DNA"/>
</dbReference>
<dbReference type="HAMAP" id="MF_00019">
    <property type="entry name" value="PlsX"/>
    <property type="match status" value="1"/>
</dbReference>
<keyword evidence="7 10" id="KW-1208">Phospholipid metabolism</keyword>
<evidence type="ECO:0000256" key="4">
    <source>
        <dbReference type="ARBA" id="ARBA00022679"/>
    </source>
</evidence>
<dbReference type="Proteomes" id="UP000473648">
    <property type="component" value="Unassembled WGS sequence"/>
</dbReference>
<keyword evidence="2 10" id="KW-0963">Cytoplasm</keyword>
<reference evidence="11" key="1">
    <citation type="journal article" date="2020" name="Appl. Environ. Microbiol.">
        <title>Medium-Chain Fatty Acid Synthesis by 'Candidatus Weimeria bifida' gen. nov., sp. nov., and 'Candidatus Pseudoramibacter fermentans' sp. nov.</title>
        <authorList>
            <person name="Scarborough M.J."/>
            <person name="Myers K.S."/>
            <person name="Donohue T.J."/>
            <person name="Noguera D.R."/>
        </authorList>
    </citation>
    <scope>NUCLEOTIDE SEQUENCE</scope>
    <source>
        <strain evidence="11">EUB1.1</strain>
    </source>
</reference>
<evidence type="ECO:0000256" key="8">
    <source>
        <dbReference type="ARBA" id="ARBA00024069"/>
    </source>
</evidence>
<dbReference type="PANTHER" id="PTHR30100:SF1">
    <property type="entry name" value="PHOSPHATE ACYLTRANSFERASE"/>
    <property type="match status" value="1"/>
</dbReference>
<comment type="similarity">
    <text evidence="10">Belongs to the PlsX family.</text>
</comment>
<keyword evidence="4 10" id="KW-0808">Transferase</keyword>
<evidence type="ECO:0000256" key="1">
    <source>
        <dbReference type="ARBA" id="ARBA00001232"/>
    </source>
</evidence>
<dbReference type="UniPathway" id="UPA00085"/>
<keyword evidence="5 10" id="KW-0443">Lipid metabolism</keyword>
<comment type="catalytic activity">
    <reaction evidence="1 10">
        <text>a fatty acyl-[ACP] + phosphate = an acyl phosphate + holo-[ACP]</text>
        <dbReference type="Rhea" id="RHEA:42292"/>
        <dbReference type="Rhea" id="RHEA-COMP:9685"/>
        <dbReference type="Rhea" id="RHEA-COMP:14125"/>
        <dbReference type="ChEBI" id="CHEBI:43474"/>
        <dbReference type="ChEBI" id="CHEBI:59918"/>
        <dbReference type="ChEBI" id="CHEBI:64479"/>
        <dbReference type="ChEBI" id="CHEBI:138651"/>
        <dbReference type="EC" id="2.3.1.274"/>
    </reaction>
</comment>
<evidence type="ECO:0000256" key="6">
    <source>
        <dbReference type="ARBA" id="ARBA00023209"/>
    </source>
</evidence>
<keyword evidence="11" id="KW-0012">Acyltransferase</keyword>
<evidence type="ECO:0000313" key="12">
    <source>
        <dbReference type="Proteomes" id="UP000473648"/>
    </source>
</evidence>
<dbReference type="InterPro" id="IPR012281">
    <property type="entry name" value="Phospholipid_synth_PlsX-like"/>
</dbReference>
<comment type="function">
    <text evidence="10">Catalyzes the reversible formation of acyl-phosphate (acyl-PO(4)) from acyl-[acyl-carrier-protein] (acyl-ACP). This enzyme utilizes acyl-ACP as fatty acyl donor, but not acyl-CoA.</text>
</comment>
<sequence length="335" mass="35942">MHIFVDAMGGDYAPREIVKGCVDAVNEYHVHLTLVGDESAIRDELSLAKDPKEAIDILPAKSVIGFNEEPMKAIREKKDSSIVVGLDAVNQEEENSVLVSAGSTGALLAGGLFKLGRIKGIKRPALATPLPTKDHVTLLLDSGANADCKAEYLQQFGILGSIYYQNVFNVAYPKVALLNIGTEEEKGSVLVKKAYQLLSETKSINFIGNIESRDVMTGEADIIVTDGFTGNILLKQLEGLSSFLLNGLKQAILGSTRGKIGGALIKKDLQSFKKEFSSDEVGGAPFLGIRNGLIKAHGSSNAYAIKNAIKQAIAYMDGDIIAKIENTINSEMQSK</sequence>
<dbReference type="NCBIfam" id="TIGR00182">
    <property type="entry name" value="plsX"/>
    <property type="match status" value="1"/>
</dbReference>
<comment type="subcellular location">
    <subcellularLocation>
        <location evidence="10">Cytoplasm</location>
    </subcellularLocation>
    <text evidence="10">Associated with the membrane possibly through PlsY.</text>
</comment>